<protein>
    <submittedName>
        <fullName evidence="1">Uncharacterized protein</fullName>
    </submittedName>
</protein>
<reference evidence="1 2" key="1">
    <citation type="submission" date="2024-04" db="EMBL/GenBank/DDBJ databases">
        <authorList>
            <person name="Rising A."/>
            <person name="Reimegard J."/>
            <person name="Sonavane S."/>
            <person name="Akerstrom W."/>
            <person name="Nylinder S."/>
            <person name="Hedman E."/>
            <person name="Kallberg Y."/>
        </authorList>
    </citation>
    <scope>NUCLEOTIDE SEQUENCE [LARGE SCALE GENOMIC DNA]</scope>
</reference>
<accession>A0AAV2ADD7</accession>
<dbReference type="EMBL" id="CAXIEN010000147">
    <property type="protein sequence ID" value="CAL1281672.1"/>
    <property type="molecule type" value="Genomic_DNA"/>
</dbReference>
<organism evidence="1 2">
    <name type="scientific">Larinioides sclopetarius</name>
    <dbReference type="NCBI Taxonomy" id="280406"/>
    <lineage>
        <taxon>Eukaryota</taxon>
        <taxon>Metazoa</taxon>
        <taxon>Ecdysozoa</taxon>
        <taxon>Arthropoda</taxon>
        <taxon>Chelicerata</taxon>
        <taxon>Arachnida</taxon>
        <taxon>Araneae</taxon>
        <taxon>Araneomorphae</taxon>
        <taxon>Entelegynae</taxon>
        <taxon>Araneoidea</taxon>
        <taxon>Araneidae</taxon>
        <taxon>Larinioides</taxon>
    </lineage>
</organism>
<comment type="caution">
    <text evidence="1">The sequence shown here is derived from an EMBL/GenBank/DDBJ whole genome shotgun (WGS) entry which is preliminary data.</text>
</comment>
<gene>
    <name evidence="1" type="ORF">LARSCL_LOCUS11704</name>
</gene>
<dbReference type="Gene3D" id="1.10.260.60">
    <property type="match status" value="1"/>
</dbReference>
<name>A0AAV2ADD7_9ARAC</name>
<keyword evidence="2" id="KW-1185">Reference proteome</keyword>
<dbReference type="AlphaFoldDB" id="A0AAV2ADD7"/>
<sequence length="43" mass="4850">MAMELRLHSPCGGEPAIYQWPLTASDKYDKATEIVDTISCFME</sequence>
<evidence type="ECO:0000313" key="2">
    <source>
        <dbReference type="Proteomes" id="UP001497382"/>
    </source>
</evidence>
<evidence type="ECO:0000313" key="1">
    <source>
        <dbReference type="EMBL" id="CAL1281672.1"/>
    </source>
</evidence>
<dbReference type="Proteomes" id="UP001497382">
    <property type="component" value="Unassembled WGS sequence"/>
</dbReference>
<proteinExistence type="predicted"/>